<dbReference type="OrthoDB" id="8839911at2"/>
<comment type="similarity">
    <text evidence="1">Belongs to the LysR transcriptional regulatory family.</text>
</comment>
<dbReference type="InterPro" id="IPR037402">
    <property type="entry name" value="YidZ_PBP2"/>
</dbReference>
<dbReference type="Gene3D" id="3.40.190.10">
    <property type="entry name" value="Periplasmic binding protein-like II"/>
    <property type="match status" value="2"/>
</dbReference>
<evidence type="ECO:0000259" key="5">
    <source>
        <dbReference type="PROSITE" id="PS50931"/>
    </source>
</evidence>
<keyword evidence="7" id="KW-1185">Reference proteome</keyword>
<evidence type="ECO:0000256" key="3">
    <source>
        <dbReference type="ARBA" id="ARBA00023125"/>
    </source>
</evidence>
<dbReference type="Proteomes" id="UP000184517">
    <property type="component" value="Unassembled WGS sequence"/>
</dbReference>
<evidence type="ECO:0000256" key="4">
    <source>
        <dbReference type="ARBA" id="ARBA00023163"/>
    </source>
</evidence>
<dbReference type="PROSITE" id="PS50931">
    <property type="entry name" value="HTH_LYSR"/>
    <property type="match status" value="1"/>
</dbReference>
<organism evidence="6 7">
    <name type="scientific">Marinomonas polaris DSM 16579</name>
    <dbReference type="NCBI Taxonomy" id="1122206"/>
    <lineage>
        <taxon>Bacteria</taxon>
        <taxon>Pseudomonadati</taxon>
        <taxon>Pseudomonadota</taxon>
        <taxon>Gammaproteobacteria</taxon>
        <taxon>Oceanospirillales</taxon>
        <taxon>Oceanospirillaceae</taxon>
        <taxon>Marinomonas</taxon>
    </lineage>
</organism>
<dbReference type="InterPro" id="IPR036390">
    <property type="entry name" value="WH_DNA-bd_sf"/>
</dbReference>
<name>A0A1M5C7Q5_9GAMM</name>
<sequence length="321" mass="36344">MIPNYNDNKLGWGVVLSEIRLSDIDLNLLYVFQVLIEELNVTKAATRLNVSQPAVSRSLSRLRDVFDDPLFIRTSHGLSATAKTQDLALLLADTLKGLESLIQPREFTPQSSKRRFILSTTDFGTLTVLPKILDQFRQKAPDAILDVKSWNEDMVAELDQTNIDVAVAVLSKEPPTGIRAMRLKSDCMVCLARKDHPGIQDKLTLESYLQASHVQVVLGRREYFAVDRELEKMGHKRHVAVHLPNFVPAARVVMDSDLLLTVPKLFAEDMAATVSEIVVHELPFASREFDYSMIWHERFQHDAAHVWFRGLLRQAFLDASV</sequence>
<dbReference type="GO" id="GO:0003700">
    <property type="term" value="F:DNA-binding transcription factor activity"/>
    <property type="evidence" value="ECO:0007669"/>
    <property type="project" value="InterPro"/>
</dbReference>
<evidence type="ECO:0000313" key="6">
    <source>
        <dbReference type="EMBL" id="SHF50755.1"/>
    </source>
</evidence>
<dbReference type="PANTHER" id="PTHR30118:SF15">
    <property type="entry name" value="TRANSCRIPTIONAL REGULATORY PROTEIN"/>
    <property type="match status" value="1"/>
</dbReference>
<dbReference type="InterPro" id="IPR005119">
    <property type="entry name" value="LysR_subst-bd"/>
</dbReference>
<dbReference type="Pfam" id="PF00126">
    <property type="entry name" value="HTH_1"/>
    <property type="match status" value="1"/>
</dbReference>
<dbReference type="PANTHER" id="PTHR30118">
    <property type="entry name" value="HTH-TYPE TRANSCRIPTIONAL REGULATOR LEUO-RELATED"/>
    <property type="match status" value="1"/>
</dbReference>
<reference evidence="7" key="1">
    <citation type="submission" date="2016-11" db="EMBL/GenBank/DDBJ databases">
        <authorList>
            <person name="Varghese N."/>
            <person name="Submissions S."/>
        </authorList>
    </citation>
    <scope>NUCLEOTIDE SEQUENCE [LARGE SCALE GENOMIC DNA]</scope>
    <source>
        <strain evidence="7">DSM 16579</strain>
    </source>
</reference>
<dbReference type="GO" id="GO:0003677">
    <property type="term" value="F:DNA binding"/>
    <property type="evidence" value="ECO:0007669"/>
    <property type="project" value="UniProtKB-KW"/>
</dbReference>
<keyword evidence="3" id="KW-0238">DNA-binding</keyword>
<proteinExistence type="inferred from homology"/>
<feature type="domain" description="HTH lysR-type" evidence="5">
    <location>
        <begin position="24"/>
        <end position="81"/>
    </location>
</feature>
<dbReference type="CDD" id="cd08417">
    <property type="entry name" value="PBP2_Nitroaromatics_like"/>
    <property type="match status" value="1"/>
</dbReference>
<dbReference type="AlphaFoldDB" id="A0A1M5C7Q5"/>
<evidence type="ECO:0000256" key="2">
    <source>
        <dbReference type="ARBA" id="ARBA00023015"/>
    </source>
</evidence>
<dbReference type="SUPFAM" id="SSF53850">
    <property type="entry name" value="Periplasmic binding protein-like II"/>
    <property type="match status" value="1"/>
</dbReference>
<evidence type="ECO:0000256" key="1">
    <source>
        <dbReference type="ARBA" id="ARBA00009437"/>
    </source>
</evidence>
<keyword evidence="4" id="KW-0804">Transcription</keyword>
<keyword evidence="2" id="KW-0805">Transcription regulation</keyword>
<dbReference type="InterPro" id="IPR036388">
    <property type="entry name" value="WH-like_DNA-bd_sf"/>
</dbReference>
<dbReference type="InterPro" id="IPR000847">
    <property type="entry name" value="LysR_HTH_N"/>
</dbReference>
<dbReference type="Pfam" id="PF03466">
    <property type="entry name" value="LysR_substrate"/>
    <property type="match status" value="1"/>
</dbReference>
<accession>A0A1M5C7Q5</accession>
<dbReference type="Gene3D" id="1.10.10.10">
    <property type="entry name" value="Winged helix-like DNA-binding domain superfamily/Winged helix DNA-binding domain"/>
    <property type="match status" value="1"/>
</dbReference>
<dbReference type="RefSeq" id="WP_084122340.1">
    <property type="nucleotide sequence ID" value="NZ_FQVF01000008.1"/>
</dbReference>
<dbReference type="PRINTS" id="PR00039">
    <property type="entry name" value="HTHLYSR"/>
</dbReference>
<evidence type="ECO:0000313" key="7">
    <source>
        <dbReference type="Proteomes" id="UP000184517"/>
    </source>
</evidence>
<protein>
    <submittedName>
        <fullName evidence="6">Transcriptional regulator, LysR family</fullName>
    </submittedName>
</protein>
<dbReference type="InterPro" id="IPR050389">
    <property type="entry name" value="LysR-type_TF"/>
</dbReference>
<gene>
    <name evidence="6" type="ORF">SAMN02745753_02123</name>
</gene>
<dbReference type="EMBL" id="FQVF01000008">
    <property type="protein sequence ID" value="SHF50755.1"/>
    <property type="molecule type" value="Genomic_DNA"/>
</dbReference>
<dbReference type="SUPFAM" id="SSF46785">
    <property type="entry name" value="Winged helix' DNA-binding domain"/>
    <property type="match status" value="1"/>
</dbReference>